<feature type="region of interest" description="Disordered" evidence="1">
    <location>
        <begin position="1"/>
        <end position="24"/>
    </location>
</feature>
<organism evidence="3">
    <name type="scientific">Prymnesium polylepis</name>
    <dbReference type="NCBI Taxonomy" id="72548"/>
    <lineage>
        <taxon>Eukaryota</taxon>
        <taxon>Haptista</taxon>
        <taxon>Haptophyta</taxon>
        <taxon>Prymnesiophyceae</taxon>
        <taxon>Prymnesiales</taxon>
        <taxon>Prymnesiaceae</taxon>
        <taxon>Prymnesium</taxon>
    </lineage>
</organism>
<evidence type="ECO:0000256" key="2">
    <source>
        <dbReference type="SAM" id="Phobius"/>
    </source>
</evidence>
<evidence type="ECO:0000256" key="1">
    <source>
        <dbReference type="SAM" id="MobiDB-lite"/>
    </source>
</evidence>
<evidence type="ECO:0000313" key="3">
    <source>
        <dbReference type="EMBL" id="CAE2298740.1"/>
    </source>
</evidence>
<keyword evidence="2" id="KW-0472">Membrane</keyword>
<dbReference type="AlphaFoldDB" id="A0A7S4KLF9"/>
<sequence length="228" mass="24219">MLRVVGRHGPECRSSQAAPPSPLPLPPPPPPIPCKEVVSCPFQWGSMPCWRHFVLLTNIQIECPHHQPRPPPPPPPPMPPSHPPPPPPPCAPPPHLPPPPPPCAPPQLPPLAPPARPPLMPPPASLLGILIRTHAEAKTEFAGSPLIALLATCSLCVAALAVGALVRTRRIMARSLEIQREHQADAPAGDAAARGAVERAPLMLDEGSTVDEPVRTARIVRVERPEAA</sequence>
<keyword evidence="2" id="KW-0812">Transmembrane</keyword>
<proteinExistence type="predicted"/>
<gene>
    <name evidence="3" type="ORF">CPOL0286_LOCUS19846</name>
</gene>
<feature type="transmembrane region" description="Helical" evidence="2">
    <location>
        <begin position="146"/>
        <end position="166"/>
    </location>
</feature>
<feature type="region of interest" description="Disordered" evidence="1">
    <location>
        <begin position="66"/>
        <end position="91"/>
    </location>
</feature>
<reference evidence="3" key="1">
    <citation type="submission" date="2021-01" db="EMBL/GenBank/DDBJ databases">
        <authorList>
            <person name="Corre E."/>
            <person name="Pelletier E."/>
            <person name="Niang G."/>
            <person name="Scheremetjew M."/>
            <person name="Finn R."/>
            <person name="Kale V."/>
            <person name="Holt S."/>
            <person name="Cochrane G."/>
            <person name="Meng A."/>
            <person name="Brown T."/>
            <person name="Cohen L."/>
        </authorList>
    </citation>
    <scope>NUCLEOTIDE SEQUENCE</scope>
    <source>
        <strain evidence="3">UIO037</strain>
    </source>
</reference>
<accession>A0A7S4KLF9</accession>
<dbReference type="PRINTS" id="PR01217">
    <property type="entry name" value="PRICHEXTENSN"/>
</dbReference>
<protein>
    <submittedName>
        <fullName evidence="3">Uncharacterized protein</fullName>
    </submittedName>
</protein>
<name>A0A7S4KLF9_9EUKA</name>
<dbReference type="EMBL" id="HBKO01043063">
    <property type="protein sequence ID" value="CAE2298740.1"/>
    <property type="molecule type" value="Transcribed_RNA"/>
</dbReference>
<keyword evidence="2" id="KW-1133">Transmembrane helix</keyword>
<feature type="compositionally biased region" description="Pro residues" evidence="1">
    <location>
        <begin position="69"/>
        <end position="91"/>
    </location>
</feature>